<dbReference type="HOGENOM" id="CLU_348435_0_0_7"/>
<dbReference type="Proteomes" id="UP000007844">
    <property type="component" value="Chromosome"/>
</dbReference>
<accession>F3YXK0</accession>
<reference evidence="2 3" key="1">
    <citation type="journal article" date="2011" name="J. Bacteriol.">
        <title>Genome sequence of the mercury-methylating and pleomorphic Desulfovibrio africanus Strain Walvis Bay.</title>
        <authorList>
            <person name="Brown S.D."/>
            <person name="Wall J.D."/>
            <person name="Kucken A.M."/>
            <person name="Gilmour C.C."/>
            <person name="Podar M."/>
            <person name="Brandt C.C."/>
            <person name="Teshima H."/>
            <person name="Detter J.C."/>
            <person name="Han C.S."/>
            <person name="Land M.L."/>
            <person name="Lucas S."/>
            <person name="Han J."/>
            <person name="Pennacchio L."/>
            <person name="Nolan M."/>
            <person name="Pitluck S."/>
            <person name="Woyke T."/>
            <person name="Goodwin L."/>
            <person name="Palumbo A.V."/>
            <person name="Elias D.A."/>
        </authorList>
    </citation>
    <scope>NUCLEOTIDE SEQUENCE [LARGE SCALE GENOMIC DNA]</scope>
    <source>
        <strain evidence="2 3">Walvis Bay</strain>
    </source>
</reference>
<dbReference type="AlphaFoldDB" id="F3YXK0"/>
<dbReference type="eggNOG" id="ENOG5032XHK">
    <property type="taxonomic scope" value="Bacteria"/>
</dbReference>
<feature type="compositionally biased region" description="Low complexity" evidence="1">
    <location>
        <begin position="777"/>
        <end position="789"/>
    </location>
</feature>
<evidence type="ECO:0000313" key="3">
    <source>
        <dbReference type="Proteomes" id="UP000007844"/>
    </source>
</evidence>
<keyword evidence="3" id="KW-1185">Reference proteome</keyword>
<evidence type="ECO:0008006" key="4">
    <source>
        <dbReference type="Google" id="ProtNLM"/>
    </source>
</evidence>
<feature type="region of interest" description="Disordered" evidence="1">
    <location>
        <begin position="775"/>
        <end position="809"/>
    </location>
</feature>
<gene>
    <name evidence="2" type="ORF">Desaf_3493</name>
</gene>
<evidence type="ECO:0000256" key="1">
    <source>
        <dbReference type="SAM" id="MobiDB-lite"/>
    </source>
</evidence>
<dbReference type="RefSeq" id="WP_014261391.1">
    <property type="nucleotide sequence ID" value="NC_016629.1"/>
</dbReference>
<proteinExistence type="predicted"/>
<dbReference type="EMBL" id="CP003221">
    <property type="protein sequence ID" value="EGJ51777.1"/>
    <property type="molecule type" value="Genomic_DNA"/>
</dbReference>
<evidence type="ECO:0000313" key="2">
    <source>
        <dbReference type="EMBL" id="EGJ51777.1"/>
    </source>
</evidence>
<dbReference type="STRING" id="690850.Desaf_3493"/>
<protein>
    <recommendedName>
        <fullName evidence="4">Portal protein</fullName>
    </recommendedName>
</protein>
<dbReference type="KEGG" id="daf:Desaf_3493"/>
<sequence length="809" mass="89122">MPEVRRDTIANNAAATALTGLAGLTELPEPPELAEEERSELLPPEESGKLGYRVFELLAEILADKDAQGLHAKWETFYRLSRNQPWRASKKPGVPLLSANLLHRHRTKVVNTLTNSQPTFNVARAGEIDDKRAGVLDDVHRATQYWWQEQEQQHVFEQSVINGETYGCAIEKVIFDPDLEVGLGEVRTVVVDPFHFGVYPVDCKKLQDAEGVLHFYPMSVRQARRKWPDQAPLIRPDADLLKELGDTRRLIGGEGRDQNVLARIGSFLGSLFGYSGGSSGRGQAGQANDQVLIVEAWVKDFSQIEADALVEARDAAGNIVLGEDNQPLMVPGKISQARYPGFIRRVTACCGGKVVLGDDPNPNINPELLASDMARHTYLYDKFPFSLVPSNTDTSTIWGMGDFEQLEDLQRAFNKCLSQLEYFKDRSVRPKIVNPRDSGVDNAEFSNDLGILNPAGSAVSAGIRYLEFPHIPVDIERLMGVIKDLFFLVSATFDLEQASTPGKQVIAHKAITELLEQVSLSLAGKIRNYHRLVRERGRMFVSHMMNFYTEDRWISFEQNGEQVTKAIRGSEMIAPLKLSVVNGSTLPRSRTVEREEAAELFKAGVIDQAEILRVFDWPSRGEVLKRMQAGPLAALMERLAAAGLPEPVLRIVQGLAGLDDKAFAQAVKAGEVTALVEQAVGAIAAMSEEEQPDPAQVQAQVQADALGRIEVEAKAAQVEQARAETLFKLSQAKTEQARRAVMVAGIGYDEEMIGIRKTELLASLDAEVDRSIAAVTGQSRQAGQASQAGPYSERGLRSNNQTPGIPRMK</sequence>
<organism evidence="2 3">
    <name type="scientific">Desulfocurvibacter africanus subsp. africanus str. Walvis Bay</name>
    <dbReference type="NCBI Taxonomy" id="690850"/>
    <lineage>
        <taxon>Bacteria</taxon>
        <taxon>Pseudomonadati</taxon>
        <taxon>Thermodesulfobacteriota</taxon>
        <taxon>Desulfovibrionia</taxon>
        <taxon>Desulfovibrionales</taxon>
        <taxon>Desulfovibrionaceae</taxon>
        <taxon>Desulfocurvibacter</taxon>
    </lineage>
</organism>
<name>F3YXK0_DESAF</name>